<organism evidence="2">
    <name type="scientific">Salvia splendens</name>
    <name type="common">Scarlet sage</name>
    <dbReference type="NCBI Taxonomy" id="180675"/>
    <lineage>
        <taxon>Eukaryota</taxon>
        <taxon>Viridiplantae</taxon>
        <taxon>Streptophyta</taxon>
        <taxon>Embryophyta</taxon>
        <taxon>Tracheophyta</taxon>
        <taxon>Spermatophyta</taxon>
        <taxon>Magnoliopsida</taxon>
        <taxon>eudicotyledons</taxon>
        <taxon>Gunneridae</taxon>
        <taxon>Pentapetalae</taxon>
        <taxon>asterids</taxon>
        <taxon>lamiids</taxon>
        <taxon>Lamiales</taxon>
        <taxon>Lamiaceae</taxon>
        <taxon>Nepetoideae</taxon>
        <taxon>Mentheae</taxon>
        <taxon>Salviinae</taxon>
        <taxon>Salvia</taxon>
        <taxon>Salvia subgen. Calosphace</taxon>
        <taxon>core Calosphace</taxon>
    </lineage>
</organism>
<evidence type="ECO:0000259" key="1">
    <source>
        <dbReference type="Pfam" id="PF12937"/>
    </source>
</evidence>
<keyword evidence="3" id="KW-1185">Reference proteome</keyword>
<accession>A0A8X8VUP3</accession>
<comment type="caution">
    <text evidence="2">The sequence shown here is derived from an EMBL/GenBank/DDBJ whole genome shotgun (WGS) entry which is preliminary data.</text>
</comment>
<reference evidence="2" key="1">
    <citation type="submission" date="2018-01" db="EMBL/GenBank/DDBJ databases">
        <authorList>
            <person name="Mao J.F."/>
        </authorList>
    </citation>
    <scope>NUCLEOTIDE SEQUENCE</scope>
    <source>
        <strain evidence="2">Huo1</strain>
        <tissue evidence="2">Leaf</tissue>
    </source>
</reference>
<dbReference type="InterPro" id="IPR001810">
    <property type="entry name" value="F-box_dom"/>
</dbReference>
<gene>
    <name evidence="2" type="ORF">SASPL_157577</name>
</gene>
<feature type="domain" description="F-box" evidence="1">
    <location>
        <begin position="61"/>
        <end position="90"/>
    </location>
</feature>
<sequence>MALKEAMEEWHIDDSKPVNGCEDVDKFPNDPFGMEFRMDRDESYGGANMIIFVLQNIDFGLRELLSIERVCRSLRDAVQKDPYLWRRIFIPEPISNRISNEDLLRLTDRAKGKLRKLTLITCCNNITDGVKQVLERNLELTEEYHDVTISRRLAKGKALDDGELSGKRKSVVGVPAQAKRPQLRIKRTTHFFLRILKSLNERQKTAVRQLGFSGLLDFDVTSVPGTLAYRLLEHFDHLR</sequence>
<reference evidence="2" key="2">
    <citation type="submission" date="2020-08" db="EMBL/GenBank/DDBJ databases">
        <title>Plant Genome Project.</title>
        <authorList>
            <person name="Zhang R.-G."/>
        </authorList>
    </citation>
    <scope>NUCLEOTIDE SEQUENCE</scope>
    <source>
        <strain evidence="2">Huo1</strain>
        <tissue evidence="2">Leaf</tissue>
    </source>
</reference>
<dbReference type="Proteomes" id="UP000298416">
    <property type="component" value="Unassembled WGS sequence"/>
</dbReference>
<dbReference type="AlphaFoldDB" id="A0A8X8VUP3"/>
<protein>
    <recommendedName>
        <fullName evidence="1">F-box domain-containing protein</fullName>
    </recommendedName>
</protein>
<dbReference type="EMBL" id="PNBA02000950">
    <property type="protein sequence ID" value="KAG6382717.1"/>
    <property type="molecule type" value="Genomic_DNA"/>
</dbReference>
<evidence type="ECO:0000313" key="3">
    <source>
        <dbReference type="Proteomes" id="UP000298416"/>
    </source>
</evidence>
<name>A0A8X8VUP3_SALSN</name>
<evidence type="ECO:0000313" key="2">
    <source>
        <dbReference type="EMBL" id="KAG6382717.1"/>
    </source>
</evidence>
<dbReference type="InterPro" id="IPR036047">
    <property type="entry name" value="F-box-like_dom_sf"/>
</dbReference>
<dbReference type="Pfam" id="PF12937">
    <property type="entry name" value="F-box-like"/>
    <property type="match status" value="1"/>
</dbReference>
<proteinExistence type="predicted"/>
<dbReference type="SUPFAM" id="SSF81383">
    <property type="entry name" value="F-box domain"/>
    <property type="match status" value="1"/>
</dbReference>